<keyword evidence="3" id="KW-0472">Membrane</keyword>
<evidence type="ECO:0000256" key="7">
    <source>
        <dbReference type="ARBA" id="ARBA00034902"/>
    </source>
</evidence>
<evidence type="ECO:0000256" key="4">
    <source>
        <dbReference type="ARBA" id="ARBA00034697"/>
    </source>
</evidence>
<name>A0A0P4WJH0_SCYOL</name>
<feature type="region of interest" description="Disordered" evidence="8">
    <location>
        <begin position="441"/>
        <end position="492"/>
    </location>
</feature>
<dbReference type="AlphaFoldDB" id="A0A0P4WJH0"/>
<feature type="chain" id="PRO_5007422281" description="PAT complex subunit CCDC47" evidence="9">
    <location>
        <begin position="21"/>
        <end position="492"/>
    </location>
</feature>
<dbReference type="PANTHER" id="PTHR12883:SF0">
    <property type="entry name" value="PAT COMPLEX SUBUNIT CCDC47"/>
    <property type="match status" value="1"/>
</dbReference>
<organism evidence="10">
    <name type="scientific">Scylla olivacea</name>
    <name type="common">Orange mud crab</name>
    <name type="synonym">Cancer olivacea</name>
    <dbReference type="NCBI Taxonomy" id="85551"/>
    <lineage>
        <taxon>Eukaryota</taxon>
        <taxon>Metazoa</taxon>
        <taxon>Ecdysozoa</taxon>
        <taxon>Arthropoda</taxon>
        <taxon>Crustacea</taxon>
        <taxon>Multicrustacea</taxon>
        <taxon>Malacostraca</taxon>
        <taxon>Eumalacostraca</taxon>
        <taxon>Eucarida</taxon>
        <taxon>Decapoda</taxon>
        <taxon>Pleocyemata</taxon>
        <taxon>Brachyura</taxon>
        <taxon>Eubrachyura</taxon>
        <taxon>Portunoidea</taxon>
        <taxon>Portunidae</taxon>
        <taxon>Portuninae</taxon>
        <taxon>Scylla</taxon>
    </lineage>
</organism>
<comment type="similarity">
    <text evidence="5">Belongs to the CCDC47 family.</text>
</comment>
<dbReference type="GO" id="GO:0032469">
    <property type="term" value="P:endoplasmic reticulum calcium ion homeostasis"/>
    <property type="evidence" value="ECO:0007669"/>
    <property type="project" value="InterPro"/>
</dbReference>
<evidence type="ECO:0000256" key="8">
    <source>
        <dbReference type="SAM" id="MobiDB-lite"/>
    </source>
</evidence>
<dbReference type="Pfam" id="PF07946">
    <property type="entry name" value="CCDC47"/>
    <property type="match status" value="1"/>
</dbReference>
<sequence>MRVLVLVLVVAAAVSVSGRAQDYEDNDFAEFEVFEEEEEVMEDDDDQGSEDPSPRGGGVAGGGGGGGGGGGVGAGGRSSMEGQAGAAEAEVEEDEEAVVEDEDENDEFSHFHDEEEFIGFDSERPQGARMPKTQEEPKITIANVPLHLRSNWDSFYLEMLMIAGLVVYFINFIVGKSKNQKLANAWFTSHKNLLEQNFALVGDDGKQVPESGGLQKESENVYTLWCSGRTNMEGMLVELKFIKRQDMIGVVSQLIRPSSDQLLVKVHLDEMDSFVFALATKKTAARLSKEMTDISTFCPEKKSADKFGFGSQYVLMNELGEVASTVLGDPKVTAVLNKFSGMVDFLHFSDQYSGPKQPEDTQPTKLPEVRRALVFGFNFPGRGNPSLEAIESMRPLLQLVFHVTDKLRRFKLSKEGKAKAEKNRSRVEEAFLKATHAARAEMAQAKREERKRMEREKMLEIDDPDKQRKWEEREQRRQMKRRAPKMKQLKTS</sequence>
<dbReference type="EMBL" id="GDRN01040227">
    <property type="protein sequence ID" value="JAI67166.1"/>
    <property type="molecule type" value="Transcribed_RNA"/>
</dbReference>
<evidence type="ECO:0000256" key="6">
    <source>
        <dbReference type="ARBA" id="ARBA00034875"/>
    </source>
</evidence>
<feature type="region of interest" description="Disordered" evidence="8">
    <location>
        <begin position="35"/>
        <end position="106"/>
    </location>
</feature>
<evidence type="ECO:0000256" key="5">
    <source>
        <dbReference type="ARBA" id="ARBA00034746"/>
    </source>
</evidence>
<protein>
    <recommendedName>
        <fullName evidence="6">PAT complex subunit CCDC47</fullName>
    </recommendedName>
    <alternativeName>
        <fullName evidence="7">Coiled-coil domain-containing protein 47</fullName>
    </alternativeName>
</protein>
<dbReference type="EMBL" id="GDRN01040228">
    <property type="protein sequence ID" value="JAI67165.1"/>
    <property type="molecule type" value="Transcribed_RNA"/>
</dbReference>
<feature type="signal peptide" evidence="9">
    <location>
        <begin position="1"/>
        <end position="20"/>
    </location>
</feature>
<dbReference type="GO" id="GO:0030867">
    <property type="term" value="C:rough endoplasmic reticulum membrane"/>
    <property type="evidence" value="ECO:0007669"/>
    <property type="project" value="UniProtKB-SubCell"/>
</dbReference>
<proteinExistence type="inferred from homology"/>
<keyword evidence="1" id="KW-0812">Transmembrane</keyword>
<evidence type="ECO:0000256" key="1">
    <source>
        <dbReference type="ARBA" id="ARBA00022692"/>
    </source>
</evidence>
<feature type="compositionally biased region" description="Basic residues" evidence="8">
    <location>
        <begin position="478"/>
        <end position="492"/>
    </location>
</feature>
<feature type="compositionally biased region" description="Acidic residues" evidence="8">
    <location>
        <begin position="35"/>
        <end position="49"/>
    </location>
</feature>
<feature type="compositionally biased region" description="Basic and acidic residues" evidence="8">
    <location>
        <begin position="444"/>
        <end position="477"/>
    </location>
</feature>
<dbReference type="GO" id="GO:0005509">
    <property type="term" value="F:calcium ion binding"/>
    <property type="evidence" value="ECO:0007669"/>
    <property type="project" value="InterPro"/>
</dbReference>
<dbReference type="PANTHER" id="PTHR12883">
    <property type="entry name" value="ADIPOCYTE-SPECIFIC PROTEIN 4-RELATED"/>
    <property type="match status" value="1"/>
</dbReference>
<dbReference type="InterPro" id="IPR012879">
    <property type="entry name" value="CCDC47"/>
</dbReference>
<reference evidence="10" key="1">
    <citation type="submission" date="2015-09" db="EMBL/GenBank/DDBJ databases">
        <title>Scylla olivacea transcriptome.</title>
        <authorList>
            <person name="Ikhwanuddin M."/>
        </authorList>
    </citation>
    <scope>NUCLEOTIDE SEQUENCE</scope>
</reference>
<evidence type="ECO:0000313" key="10">
    <source>
        <dbReference type="EMBL" id="JAI67166.1"/>
    </source>
</evidence>
<evidence type="ECO:0000256" key="2">
    <source>
        <dbReference type="ARBA" id="ARBA00022989"/>
    </source>
</evidence>
<keyword evidence="9" id="KW-0732">Signal</keyword>
<evidence type="ECO:0000256" key="3">
    <source>
        <dbReference type="ARBA" id="ARBA00023136"/>
    </source>
</evidence>
<feature type="compositionally biased region" description="Acidic residues" evidence="8">
    <location>
        <begin position="89"/>
        <end position="106"/>
    </location>
</feature>
<keyword evidence="2" id="KW-1133">Transmembrane helix</keyword>
<comment type="subcellular location">
    <subcellularLocation>
        <location evidence="4">Rough endoplasmic reticulum membrane</location>
        <topology evidence="4">Single-pass type I membrane protein</topology>
    </subcellularLocation>
</comment>
<feature type="compositionally biased region" description="Gly residues" evidence="8">
    <location>
        <begin position="55"/>
        <end position="76"/>
    </location>
</feature>
<evidence type="ECO:0000256" key="9">
    <source>
        <dbReference type="SAM" id="SignalP"/>
    </source>
</evidence>
<accession>A0A0P4WJH0</accession>